<evidence type="ECO:0000313" key="2">
    <source>
        <dbReference type="Proteomes" id="UP001320609"/>
    </source>
</evidence>
<proteinExistence type="predicted"/>
<evidence type="ECO:0000313" key="1">
    <source>
        <dbReference type="EMBL" id="MCH4813127.1"/>
    </source>
</evidence>
<organism evidence="1 2">
    <name type="scientific">Vreelandella neptunia</name>
    <dbReference type="NCBI Taxonomy" id="115551"/>
    <lineage>
        <taxon>Bacteria</taxon>
        <taxon>Pseudomonadati</taxon>
        <taxon>Pseudomonadota</taxon>
        <taxon>Gammaproteobacteria</taxon>
        <taxon>Oceanospirillales</taxon>
        <taxon>Halomonadaceae</taxon>
        <taxon>Vreelandella</taxon>
    </lineage>
</organism>
<reference evidence="1 2" key="1">
    <citation type="submission" date="2022-03" db="EMBL/GenBank/DDBJ databases">
        <title>Genomic signatures underlying metal tolerance in selected Arctic bacterial isolates.</title>
        <authorList>
            <person name="Thomas F.A."/>
            <person name="Venkatachalam S."/>
            <person name="Krishnan K.P."/>
        </authorList>
    </citation>
    <scope>NUCLEOTIDE SEQUENCE [LARGE SCALE GENOMIC DNA]</scope>
    <source>
        <strain evidence="1 2">HM116</strain>
    </source>
</reference>
<protein>
    <submittedName>
        <fullName evidence="1">Uncharacterized protein</fullName>
    </submittedName>
</protein>
<keyword evidence="2" id="KW-1185">Reference proteome</keyword>
<name>A0ABS9SAI4_9GAMM</name>
<comment type="caution">
    <text evidence="1">The sequence shown here is derived from an EMBL/GenBank/DDBJ whole genome shotgun (WGS) entry which is preliminary data.</text>
</comment>
<accession>A0ABS9SAI4</accession>
<sequence length="128" mass="14816">MKIKMKKTKVGLSLNVKNFDTLVADIESEVEEQLFNKITVNSFERQGRRGLVVSEIDKLSFVASFDFDKKEMTLKEVYNDNHFYNLIKAKSEEKVRILLFKIANYSIGKAFLQDKSEDVVVYKPLEVA</sequence>
<dbReference type="RefSeq" id="WP_240719411.1">
    <property type="nucleotide sequence ID" value="NZ_JAKVTW010000016.1"/>
</dbReference>
<dbReference type="Proteomes" id="UP001320609">
    <property type="component" value="Unassembled WGS sequence"/>
</dbReference>
<gene>
    <name evidence="1" type="ORF">MLE19_17470</name>
</gene>
<dbReference type="EMBL" id="JAKVTW010000016">
    <property type="protein sequence ID" value="MCH4813127.1"/>
    <property type="molecule type" value="Genomic_DNA"/>
</dbReference>